<keyword evidence="6" id="KW-0271">Exosome</keyword>
<dbReference type="GO" id="GO:0003723">
    <property type="term" value="F:RNA binding"/>
    <property type="evidence" value="ECO:0007669"/>
    <property type="project" value="UniProtKB-KW"/>
</dbReference>
<dbReference type="Gene3D" id="2.40.50.140">
    <property type="entry name" value="Nucleic acid-binding proteins"/>
    <property type="match status" value="1"/>
</dbReference>
<evidence type="ECO:0000256" key="4">
    <source>
        <dbReference type="ARBA" id="ARBA00022490"/>
    </source>
</evidence>
<dbReference type="PANTHER" id="PTHR21321">
    <property type="entry name" value="PNAS-3 RELATED"/>
    <property type="match status" value="1"/>
</dbReference>
<dbReference type="Pfam" id="PF15985">
    <property type="entry name" value="KH_6"/>
    <property type="match status" value="1"/>
</dbReference>
<evidence type="ECO:0000259" key="11">
    <source>
        <dbReference type="Pfam" id="PF18311"/>
    </source>
</evidence>
<proteinExistence type="inferred from homology"/>
<dbReference type="GO" id="GO:0071035">
    <property type="term" value="P:nuclear polyadenylation-dependent rRNA catabolic process"/>
    <property type="evidence" value="ECO:0007669"/>
    <property type="project" value="TreeGrafter"/>
</dbReference>
<evidence type="ECO:0000259" key="10">
    <source>
        <dbReference type="Pfam" id="PF15985"/>
    </source>
</evidence>
<dbReference type="Pfam" id="PF21262">
    <property type="entry name" value="RRP40_S1"/>
    <property type="match status" value="1"/>
</dbReference>
<dbReference type="SUPFAM" id="SSF50249">
    <property type="entry name" value="Nucleic acid-binding proteins"/>
    <property type="match status" value="1"/>
</dbReference>
<comment type="subcellular location">
    <subcellularLocation>
        <location evidence="1">Cytoplasm</location>
    </subcellularLocation>
    <subcellularLocation>
        <location evidence="2">Nucleus</location>
        <location evidence="2">Nucleolus</location>
    </subcellularLocation>
</comment>
<dbReference type="CDD" id="cd22526">
    <property type="entry name" value="KH-I_Rrp40"/>
    <property type="match status" value="1"/>
</dbReference>
<reference evidence="12" key="1">
    <citation type="submission" date="2014-08" db="EMBL/GenBank/DDBJ databases">
        <authorList>
            <person name="Sharma Rahul"/>
            <person name="Thines Marco"/>
        </authorList>
    </citation>
    <scope>NUCLEOTIDE SEQUENCE</scope>
</reference>
<sequence length="224" mass="23793">MTSLQILLPGDTLPVASSSISKLGPGTLQTSARFSSTASSSSSTNQLLIATKAGQFGSDKTGKRIYVEGRGKRYVPASQESVIGTVIARHGEGYRVDIGSAHHASLDALAFEGATKRNKPNLKVGSLVYARISLANRDMEPELECFDATTRKSDGFGELKEGMTVTCSLQMSRRLLVPSYPLLRSLSSRVAFECAIGTNAQVWIKAGSIKGAIAVGRAIQEIKA</sequence>
<dbReference type="AlphaFoldDB" id="A0A0F7SPJ1"/>
<evidence type="ECO:0000256" key="7">
    <source>
        <dbReference type="ARBA" id="ARBA00022884"/>
    </source>
</evidence>
<evidence type="ECO:0000256" key="2">
    <source>
        <dbReference type="ARBA" id="ARBA00004604"/>
    </source>
</evidence>
<dbReference type="GO" id="GO:0000467">
    <property type="term" value="P:exonucleolytic trimming to generate mature 3'-end of 5.8S rRNA from tricistronic rRNA transcript (SSU-rRNA, 5.8S rRNA, LSU-rRNA)"/>
    <property type="evidence" value="ECO:0007669"/>
    <property type="project" value="TreeGrafter"/>
</dbReference>
<evidence type="ECO:0000313" key="12">
    <source>
        <dbReference type="EMBL" id="CED82043.1"/>
    </source>
</evidence>
<dbReference type="InterPro" id="IPR004088">
    <property type="entry name" value="KH_dom_type_1"/>
</dbReference>
<keyword evidence="5" id="KW-0698">rRNA processing</keyword>
<evidence type="ECO:0000256" key="9">
    <source>
        <dbReference type="ARBA" id="ARBA00030615"/>
    </source>
</evidence>
<dbReference type="GO" id="GO:0000177">
    <property type="term" value="C:cytoplasmic exosome (RNase complex)"/>
    <property type="evidence" value="ECO:0007669"/>
    <property type="project" value="TreeGrafter"/>
</dbReference>
<evidence type="ECO:0000256" key="6">
    <source>
        <dbReference type="ARBA" id="ARBA00022835"/>
    </source>
</evidence>
<dbReference type="InterPro" id="IPR012340">
    <property type="entry name" value="NA-bd_OB-fold"/>
</dbReference>
<feature type="domain" description="K Homology" evidence="10">
    <location>
        <begin position="162"/>
        <end position="208"/>
    </location>
</feature>
<comment type="similarity">
    <text evidence="3">Belongs to the RRP40 family.</text>
</comment>
<dbReference type="InterPro" id="IPR041054">
    <property type="entry name" value="Rrp40_N_euk"/>
</dbReference>
<accession>A0A0F7SPJ1</accession>
<dbReference type="InterPro" id="IPR037319">
    <property type="entry name" value="Rrp40_S1"/>
</dbReference>
<dbReference type="GO" id="GO:0000176">
    <property type="term" value="C:nuclear exosome (RNase complex)"/>
    <property type="evidence" value="ECO:0007669"/>
    <property type="project" value="TreeGrafter"/>
</dbReference>
<dbReference type="GO" id="GO:0071051">
    <property type="term" value="P:poly(A)-dependent snoRNA 3'-end processing"/>
    <property type="evidence" value="ECO:0007669"/>
    <property type="project" value="TreeGrafter"/>
</dbReference>
<feature type="domain" description="Exosome complex exonuclease Rrp40 N-terminal" evidence="11">
    <location>
        <begin position="22"/>
        <end position="73"/>
    </location>
</feature>
<dbReference type="GO" id="GO:0071034">
    <property type="term" value="P:CUT catabolic process"/>
    <property type="evidence" value="ECO:0007669"/>
    <property type="project" value="TreeGrafter"/>
</dbReference>
<evidence type="ECO:0000256" key="1">
    <source>
        <dbReference type="ARBA" id="ARBA00004496"/>
    </source>
</evidence>
<keyword evidence="4" id="KW-0963">Cytoplasm</keyword>
<dbReference type="FunFam" id="2.40.50.140:FF:000112">
    <property type="entry name" value="Exosome complex component RRP40"/>
    <property type="match status" value="1"/>
</dbReference>
<dbReference type="InterPro" id="IPR036612">
    <property type="entry name" value="KH_dom_type_1_sf"/>
</dbReference>
<dbReference type="InterPro" id="IPR026699">
    <property type="entry name" value="Exosome_RNA_bind1/RRP40/RRP4"/>
</dbReference>
<dbReference type="GO" id="GO:0034475">
    <property type="term" value="P:U4 snRNA 3'-end processing"/>
    <property type="evidence" value="ECO:0007669"/>
    <property type="project" value="TreeGrafter"/>
</dbReference>
<dbReference type="PANTHER" id="PTHR21321:SF1">
    <property type="entry name" value="EXOSOME COMPLEX COMPONENT RRP40"/>
    <property type="match status" value="1"/>
</dbReference>
<dbReference type="SUPFAM" id="SSF54791">
    <property type="entry name" value="Eukaryotic type KH-domain (KH-domain type I)"/>
    <property type="match status" value="1"/>
</dbReference>
<organism evidence="12">
    <name type="scientific">Phaffia rhodozyma</name>
    <name type="common">Yeast</name>
    <name type="synonym">Xanthophyllomyces dendrorhous</name>
    <dbReference type="NCBI Taxonomy" id="264483"/>
    <lineage>
        <taxon>Eukaryota</taxon>
        <taxon>Fungi</taxon>
        <taxon>Dikarya</taxon>
        <taxon>Basidiomycota</taxon>
        <taxon>Agaricomycotina</taxon>
        <taxon>Tremellomycetes</taxon>
        <taxon>Cystofilobasidiales</taxon>
        <taxon>Mrakiaceae</taxon>
        <taxon>Phaffia</taxon>
    </lineage>
</organism>
<dbReference type="GO" id="GO:0071038">
    <property type="term" value="P:TRAMP-dependent tRNA surveillance pathway"/>
    <property type="evidence" value="ECO:0007669"/>
    <property type="project" value="TreeGrafter"/>
</dbReference>
<keyword evidence="8" id="KW-0539">Nucleus</keyword>
<evidence type="ECO:0000256" key="5">
    <source>
        <dbReference type="ARBA" id="ARBA00022552"/>
    </source>
</evidence>
<dbReference type="EMBL" id="LN483124">
    <property type="protein sequence ID" value="CED82043.1"/>
    <property type="molecule type" value="Genomic_DNA"/>
</dbReference>
<evidence type="ECO:0000256" key="3">
    <source>
        <dbReference type="ARBA" id="ARBA00007841"/>
    </source>
</evidence>
<dbReference type="CDD" id="cd05790">
    <property type="entry name" value="S1_Rrp40"/>
    <property type="match status" value="1"/>
</dbReference>
<keyword evidence="7" id="KW-0694">RNA-binding</keyword>
<dbReference type="Gene3D" id="3.30.1370.10">
    <property type="entry name" value="K Homology domain, type 1"/>
    <property type="match status" value="1"/>
</dbReference>
<dbReference type="InterPro" id="IPR049469">
    <property type="entry name" value="RRP40_KH-I"/>
</dbReference>
<name>A0A0F7SPJ1_PHARH</name>
<evidence type="ECO:0000256" key="8">
    <source>
        <dbReference type="ARBA" id="ARBA00023242"/>
    </source>
</evidence>
<protein>
    <recommendedName>
        <fullName evidence="9">Ribosomal RNA-processing protein 40</fullName>
    </recommendedName>
</protein>
<dbReference type="GO" id="GO:0005730">
    <property type="term" value="C:nucleolus"/>
    <property type="evidence" value="ECO:0007669"/>
    <property type="project" value="UniProtKB-SubCell"/>
</dbReference>
<dbReference type="Pfam" id="PF18311">
    <property type="entry name" value="Rrp40_N"/>
    <property type="match status" value="1"/>
</dbReference>